<organism evidence="5 6">
    <name type="scientific">Lolium multiflorum</name>
    <name type="common">Italian ryegrass</name>
    <name type="synonym">Lolium perenne subsp. multiflorum</name>
    <dbReference type="NCBI Taxonomy" id="4521"/>
    <lineage>
        <taxon>Eukaryota</taxon>
        <taxon>Viridiplantae</taxon>
        <taxon>Streptophyta</taxon>
        <taxon>Embryophyta</taxon>
        <taxon>Tracheophyta</taxon>
        <taxon>Spermatophyta</taxon>
        <taxon>Magnoliopsida</taxon>
        <taxon>Liliopsida</taxon>
        <taxon>Poales</taxon>
        <taxon>Poaceae</taxon>
        <taxon>BOP clade</taxon>
        <taxon>Pooideae</taxon>
        <taxon>Poodae</taxon>
        <taxon>Poeae</taxon>
        <taxon>Poeae Chloroplast Group 2 (Poeae type)</taxon>
        <taxon>Loliodinae</taxon>
        <taxon>Loliinae</taxon>
        <taxon>Lolium</taxon>
    </lineage>
</organism>
<dbReference type="GO" id="GO:0061630">
    <property type="term" value="F:ubiquitin protein ligase activity"/>
    <property type="evidence" value="ECO:0007669"/>
    <property type="project" value="UniProtKB-UniRule"/>
</dbReference>
<dbReference type="Gene3D" id="3.30.40.10">
    <property type="entry name" value="Zinc/RING finger domain, C3HC4 (zinc finger)"/>
    <property type="match status" value="1"/>
</dbReference>
<comment type="function">
    <text evidence="3">Functions as an E3 ubiquitin ligase.</text>
</comment>
<comment type="catalytic activity">
    <reaction evidence="3">
        <text>S-ubiquitinyl-[E2 ubiquitin-conjugating enzyme]-L-cysteine + [acceptor protein]-L-lysine = [E2 ubiquitin-conjugating enzyme]-L-cysteine + N(6)-ubiquitinyl-[acceptor protein]-L-lysine.</text>
        <dbReference type="EC" id="2.3.2.27"/>
    </reaction>
</comment>
<reference evidence="5" key="1">
    <citation type="submission" date="2023-07" db="EMBL/GenBank/DDBJ databases">
        <title>A chromosome-level genome assembly of Lolium multiflorum.</title>
        <authorList>
            <person name="Chen Y."/>
            <person name="Copetti D."/>
            <person name="Kolliker R."/>
            <person name="Studer B."/>
        </authorList>
    </citation>
    <scope>NUCLEOTIDE SEQUENCE</scope>
    <source>
        <strain evidence="5">02402/16</strain>
        <tissue evidence="5">Leaf</tissue>
    </source>
</reference>
<comment type="caution">
    <text evidence="5">The sequence shown here is derived from an EMBL/GenBank/DDBJ whole genome shotgun (WGS) entry which is preliminary data.</text>
</comment>
<feature type="domain" description="U-box" evidence="4">
    <location>
        <begin position="1"/>
        <end position="62"/>
    </location>
</feature>
<sequence length="85" mass="9667">MEDPVTVSTGVTYERRIIERWFFKYGKTTCPATMQRLASFDLTPNHTLKRVISTWRDCASSPSSPTDTLAPMARERLPSVLTDET</sequence>
<dbReference type="PANTHER" id="PTHR22849">
    <property type="entry name" value="WDSAM1 PROTEIN"/>
    <property type="match status" value="1"/>
</dbReference>
<dbReference type="AlphaFoldDB" id="A0AAD8TCC9"/>
<name>A0AAD8TCC9_LOLMU</name>
<protein>
    <recommendedName>
        <fullName evidence="3 4">U-box domain-containing protein</fullName>
        <ecNumber evidence="3">2.3.2.27</ecNumber>
    </recommendedName>
    <alternativeName>
        <fullName evidence="3">RING-type E3 ubiquitin transferase PUB</fullName>
    </alternativeName>
</protein>
<proteinExistence type="predicted"/>
<dbReference type="EMBL" id="JAUUTY010000002">
    <property type="protein sequence ID" value="KAK1679272.1"/>
    <property type="molecule type" value="Genomic_DNA"/>
</dbReference>
<dbReference type="GO" id="GO:0016567">
    <property type="term" value="P:protein ubiquitination"/>
    <property type="evidence" value="ECO:0007669"/>
    <property type="project" value="UniProtKB-UniRule"/>
</dbReference>
<dbReference type="SUPFAM" id="SSF57850">
    <property type="entry name" value="RING/U-box"/>
    <property type="match status" value="1"/>
</dbReference>
<comment type="pathway">
    <text evidence="1 3">Protein modification; protein ubiquitination.</text>
</comment>
<evidence type="ECO:0000259" key="4">
    <source>
        <dbReference type="PROSITE" id="PS51698"/>
    </source>
</evidence>
<dbReference type="EC" id="2.3.2.27" evidence="3"/>
<dbReference type="PANTHER" id="PTHR22849:SF166">
    <property type="entry name" value="U-BOX DOMAIN-CONTAINING PROTEIN"/>
    <property type="match status" value="1"/>
</dbReference>
<dbReference type="SMART" id="SM00504">
    <property type="entry name" value="Ubox"/>
    <property type="match status" value="1"/>
</dbReference>
<evidence type="ECO:0000256" key="2">
    <source>
        <dbReference type="ARBA" id="ARBA00022679"/>
    </source>
</evidence>
<dbReference type="Pfam" id="PF04564">
    <property type="entry name" value="U-box"/>
    <property type="match status" value="1"/>
</dbReference>
<keyword evidence="6" id="KW-1185">Reference proteome</keyword>
<keyword evidence="2 3" id="KW-0808">Transferase</keyword>
<evidence type="ECO:0000256" key="1">
    <source>
        <dbReference type="ARBA" id="ARBA00004906"/>
    </source>
</evidence>
<evidence type="ECO:0000256" key="3">
    <source>
        <dbReference type="RuleBase" id="RU369093"/>
    </source>
</evidence>
<evidence type="ECO:0000313" key="6">
    <source>
        <dbReference type="Proteomes" id="UP001231189"/>
    </source>
</evidence>
<dbReference type="InterPro" id="IPR045185">
    <property type="entry name" value="PUB22/23/24-like"/>
</dbReference>
<keyword evidence="3" id="KW-0833">Ubl conjugation pathway</keyword>
<dbReference type="PROSITE" id="PS51698">
    <property type="entry name" value="U_BOX"/>
    <property type="match status" value="1"/>
</dbReference>
<evidence type="ECO:0000313" key="5">
    <source>
        <dbReference type="EMBL" id="KAK1679272.1"/>
    </source>
</evidence>
<dbReference type="Proteomes" id="UP001231189">
    <property type="component" value="Unassembled WGS sequence"/>
</dbReference>
<dbReference type="InterPro" id="IPR003613">
    <property type="entry name" value="Ubox_domain"/>
</dbReference>
<dbReference type="InterPro" id="IPR013083">
    <property type="entry name" value="Znf_RING/FYVE/PHD"/>
</dbReference>
<accession>A0AAD8TCC9</accession>
<gene>
    <name evidence="5" type="ORF">QYE76_040120</name>
</gene>